<dbReference type="CDD" id="cd00448">
    <property type="entry name" value="YjgF_YER057c_UK114_family"/>
    <property type="match status" value="1"/>
</dbReference>
<dbReference type="PANTHER" id="PTHR11803:SF58">
    <property type="entry name" value="PROTEIN HMF1-RELATED"/>
    <property type="match status" value="1"/>
</dbReference>
<sequence length="125" mass="13702">MRRIHTDQAPEAIGPYSQAMVCDGWVFCSGQIPLDPETMEVLDGDVSEQTELVMNNLARVLEAAGARLDTVVKTTIFLADMADFQKVNAVYGRHFGDHRPARATVAVRELPKSVSVEVECVARVA</sequence>
<keyword evidence="3" id="KW-1185">Reference proteome</keyword>
<dbReference type="Pfam" id="PF01042">
    <property type="entry name" value="Ribonuc_L-PSP"/>
    <property type="match status" value="1"/>
</dbReference>
<dbReference type="InterPro" id="IPR006056">
    <property type="entry name" value="RidA"/>
</dbReference>
<dbReference type="PANTHER" id="PTHR11803">
    <property type="entry name" value="2-IMINOBUTANOATE/2-IMINOPROPANOATE DEAMINASE RIDA"/>
    <property type="match status" value="1"/>
</dbReference>
<proteinExistence type="inferred from homology"/>
<comment type="similarity">
    <text evidence="1">Belongs to the RutC family.</text>
</comment>
<dbReference type="EMBL" id="JBBHLI010000004">
    <property type="protein sequence ID" value="MEK9501290.1"/>
    <property type="molecule type" value="Genomic_DNA"/>
</dbReference>
<name>A0ABU9ECN9_9BACT</name>
<evidence type="ECO:0000313" key="2">
    <source>
        <dbReference type="EMBL" id="MEK9501290.1"/>
    </source>
</evidence>
<accession>A0ABU9ECN9</accession>
<reference evidence="2 3" key="1">
    <citation type="submission" date="2024-02" db="EMBL/GenBank/DDBJ databases">
        <title>A novel Gemmatimonadota bacterium.</title>
        <authorList>
            <person name="Du Z.-J."/>
            <person name="Ye Y.-Q."/>
        </authorList>
    </citation>
    <scope>NUCLEOTIDE SEQUENCE [LARGE SCALE GENOMIC DNA]</scope>
    <source>
        <strain evidence="2 3">DH-20</strain>
    </source>
</reference>
<dbReference type="NCBIfam" id="TIGR00004">
    <property type="entry name" value="Rid family detoxifying hydrolase"/>
    <property type="match status" value="1"/>
</dbReference>
<gene>
    <name evidence="2" type="ORF">WI372_09895</name>
</gene>
<dbReference type="Proteomes" id="UP001484239">
    <property type="component" value="Unassembled WGS sequence"/>
</dbReference>
<evidence type="ECO:0000313" key="3">
    <source>
        <dbReference type="Proteomes" id="UP001484239"/>
    </source>
</evidence>
<dbReference type="InterPro" id="IPR006175">
    <property type="entry name" value="YjgF/YER057c/UK114"/>
</dbReference>
<evidence type="ECO:0000256" key="1">
    <source>
        <dbReference type="ARBA" id="ARBA00010552"/>
    </source>
</evidence>
<dbReference type="InterPro" id="IPR035959">
    <property type="entry name" value="RutC-like_sf"/>
</dbReference>
<dbReference type="Gene3D" id="3.30.1330.40">
    <property type="entry name" value="RutC-like"/>
    <property type="match status" value="1"/>
</dbReference>
<comment type="caution">
    <text evidence="2">The sequence shown here is derived from an EMBL/GenBank/DDBJ whole genome shotgun (WGS) entry which is preliminary data.</text>
</comment>
<protein>
    <submittedName>
        <fullName evidence="2">RidA family protein</fullName>
    </submittedName>
</protein>
<organism evidence="2 3">
    <name type="scientific">Gaopeijia maritima</name>
    <dbReference type="NCBI Taxonomy" id="3119007"/>
    <lineage>
        <taxon>Bacteria</taxon>
        <taxon>Pseudomonadati</taxon>
        <taxon>Gemmatimonadota</taxon>
        <taxon>Longimicrobiia</taxon>
        <taxon>Gaopeijiales</taxon>
        <taxon>Gaopeijiaceae</taxon>
        <taxon>Gaopeijia</taxon>
    </lineage>
</organism>
<dbReference type="SUPFAM" id="SSF55298">
    <property type="entry name" value="YjgF-like"/>
    <property type="match status" value="1"/>
</dbReference>